<keyword evidence="3" id="KW-1185">Reference proteome</keyword>
<evidence type="ECO:0000256" key="1">
    <source>
        <dbReference type="SAM" id="MobiDB-lite"/>
    </source>
</evidence>
<evidence type="ECO:0000313" key="3">
    <source>
        <dbReference type="Proteomes" id="UP001259832"/>
    </source>
</evidence>
<protein>
    <recommendedName>
        <fullName evidence="4">Peptidase S33 tripeptidyl aminopeptidase-like C-terminal domain-containing protein</fullName>
    </recommendedName>
</protein>
<evidence type="ECO:0008006" key="4">
    <source>
        <dbReference type="Google" id="ProtNLM"/>
    </source>
</evidence>
<reference evidence="2" key="1">
    <citation type="submission" date="2023-08" db="EMBL/GenBank/DDBJ databases">
        <title>Reference Genome Resource for the Citrus Pathogen Phytophthora citrophthora.</title>
        <authorList>
            <person name="Moller H."/>
            <person name="Coetzee B."/>
            <person name="Rose L.J."/>
            <person name="Van Niekerk J.M."/>
        </authorList>
    </citation>
    <scope>NUCLEOTIDE SEQUENCE</scope>
    <source>
        <strain evidence="2">STE-U-9442</strain>
    </source>
</reference>
<organism evidence="2 3">
    <name type="scientific">Phytophthora citrophthora</name>
    <dbReference type="NCBI Taxonomy" id="4793"/>
    <lineage>
        <taxon>Eukaryota</taxon>
        <taxon>Sar</taxon>
        <taxon>Stramenopiles</taxon>
        <taxon>Oomycota</taxon>
        <taxon>Peronosporomycetes</taxon>
        <taxon>Peronosporales</taxon>
        <taxon>Peronosporaceae</taxon>
        <taxon>Phytophthora</taxon>
    </lineage>
</organism>
<dbReference type="EMBL" id="JASMQC010000006">
    <property type="protein sequence ID" value="KAK1944259.1"/>
    <property type="molecule type" value="Genomic_DNA"/>
</dbReference>
<feature type="region of interest" description="Disordered" evidence="1">
    <location>
        <begin position="1"/>
        <end position="21"/>
    </location>
</feature>
<gene>
    <name evidence="2" type="ORF">P3T76_004171</name>
</gene>
<dbReference type="Proteomes" id="UP001259832">
    <property type="component" value="Unassembled WGS sequence"/>
</dbReference>
<proteinExistence type="predicted"/>
<evidence type="ECO:0000313" key="2">
    <source>
        <dbReference type="EMBL" id="KAK1944259.1"/>
    </source>
</evidence>
<name>A0AAD9LRM3_9STRA</name>
<accession>A0AAD9LRM3</accession>
<feature type="compositionally biased region" description="Low complexity" evidence="1">
    <location>
        <begin position="1"/>
        <end position="17"/>
    </location>
</feature>
<dbReference type="AlphaFoldDB" id="A0AAD9LRM3"/>
<comment type="caution">
    <text evidence="2">The sequence shown here is derived from an EMBL/GenBank/DDBJ whole genome shotgun (WGS) entry which is preliminary data.</text>
</comment>
<sequence>MLYMSNTTDTGSSNGTGAEPPSFALRRALGTMLSDSDMRKLIPPVVYRLNRCADKDLEILNRLIQILQATISTEVEGQSILLLYVIISSELWQKSTLLVEDLMKRFSDVLISDTGIYTATELYCAYSKEESKTCSQFQTGKYDADAITYDRDKYWNKSGVIPTQTSVLLLSSKLDVQTTHKYAELLLHSLQGDNKELVTFEHAIHGTIMSTQLIPGDPESPTCGMELLVSYIKAAGNLKNMDKSCVKKVPPINMTITTECLYSYMSTDDAYDGVYNASLSGDE</sequence>